<proteinExistence type="predicted"/>
<dbReference type="EMBL" id="CP000572">
    <property type="protein sequence ID" value="ACJ09139.1"/>
    <property type="molecule type" value="Genomic_DNA"/>
</dbReference>
<organism evidence="2 3">
    <name type="scientific">Burkholderia pseudomallei (strain 1106a)</name>
    <dbReference type="NCBI Taxonomy" id="357348"/>
    <lineage>
        <taxon>Bacteria</taxon>
        <taxon>Pseudomonadati</taxon>
        <taxon>Pseudomonadota</taxon>
        <taxon>Betaproteobacteria</taxon>
        <taxon>Burkholderiales</taxon>
        <taxon>Burkholderiaceae</taxon>
        <taxon>Burkholderia</taxon>
        <taxon>pseudomallei group</taxon>
    </lineage>
</organism>
<evidence type="ECO:0000313" key="3">
    <source>
        <dbReference type="Proteomes" id="UP000006738"/>
    </source>
</evidence>
<gene>
    <name evidence="2" type="ordered locus">BURPS1106A_2816</name>
</gene>
<dbReference type="Proteomes" id="UP000006738">
    <property type="component" value="Chromosome I"/>
</dbReference>
<dbReference type="KEGG" id="bpl:BURPS1106A_2816"/>
<name>B6IMD5_BURP0</name>
<accession>B6IMD5</accession>
<dbReference type="HOGENOM" id="CLU_2218103_0_0_4"/>
<evidence type="ECO:0000313" key="2">
    <source>
        <dbReference type="EMBL" id="ACJ09139.1"/>
    </source>
</evidence>
<evidence type="ECO:0000256" key="1">
    <source>
        <dbReference type="SAM" id="MobiDB-lite"/>
    </source>
</evidence>
<protein>
    <submittedName>
        <fullName evidence="2">Uncharacterized protein</fullName>
    </submittedName>
</protein>
<sequence>MRGVAGLRSPGAGPASIQDASIVPRARRLVASAHAPGPGHGRRAGGSASRRVARYLSAVATVAQFDPDRLFETRTAHRTGAKCRSDAASRPRAAGPALLFIVHEAR</sequence>
<reference evidence="2 3" key="1">
    <citation type="submission" date="2007-02" db="EMBL/GenBank/DDBJ databases">
        <authorList>
            <person name="DeShazer D."/>
            <person name="Woods D.E."/>
            <person name="Nierman W.C."/>
        </authorList>
    </citation>
    <scope>NUCLEOTIDE SEQUENCE [LARGE SCALE GENOMIC DNA]</scope>
    <source>
        <strain evidence="2 3">1106a</strain>
    </source>
</reference>
<dbReference type="AlphaFoldDB" id="B6IMD5"/>
<feature type="region of interest" description="Disordered" evidence="1">
    <location>
        <begin position="1"/>
        <end position="20"/>
    </location>
</feature>